<protein>
    <submittedName>
        <fullName evidence="2">Variant surface glycoprotein 3389</fullName>
    </submittedName>
</protein>
<proteinExistence type="predicted"/>
<dbReference type="SUPFAM" id="SSF58087">
    <property type="entry name" value="Variant surface glycoprotein (N-terminal domain)"/>
    <property type="match status" value="1"/>
</dbReference>
<dbReference type="EMBL" id="KC611992">
    <property type="protein sequence ID" value="AGH59423.1"/>
    <property type="molecule type" value="Genomic_DNA"/>
</dbReference>
<reference evidence="2" key="2">
    <citation type="journal article" date="2014" name="Mol. Biochem. Parasitol.">
        <title>Capturing the variant surface glycoprotein repertoire (the VSGnome) of Trypanosoma brucei Lister 427.</title>
        <authorList>
            <person name="Cross G.A."/>
            <person name="Kim H.S."/>
            <person name="Wickstead B."/>
        </authorList>
    </citation>
    <scope>NUCLEOTIDE SEQUENCE</scope>
    <source>
        <strain evidence="2">Lister 427</strain>
    </source>
</reference>
<accession>M4SSX2</accession>
<reference evidence="2" key="1">
    <citation type="submission" date="2013-02" db="EMBL/GenBank/DDBJ databases">
        <authorList>
            <person name="Cross G.A.M."/>
            <person name="Kim H.-S."/>
            <person name="Wickstead B."/>
        </authorList>
    </citation>
    <scope>NUCLEOTIDE SEQUENCE</scope>
    <source>
        <strain evidence="2">Lister 427</strain>
    </source>
</reference>
<feature type="region of interest" description="Disordered" evidence="1">
    <location>
        <begin position="205"/>
        <end position="236"/>
    </location>
</feature>
<sequence>CTERKFLTNTVTAIRIVVLKAYEGVEEKNKQLCAWKLAAAATDDINSKKAYKLLMAIDEKATLQRISNRVAATTAAEKASAVIAARINYLSRVQGVVMAHPATIPASATTSVTANSAPCEIKISPAATTGPSCTATAKESAAADTIRQLLRTATHITLLDELDADKHVEERILNFKVGGGASWTTASDGNGQVCKTDSTAQQSFKLQPGKQPKNKAQAPQASIHKLEDASNKDATATENDYPAAELTGKQIAKVLHELQVTLNKPELDLATLTIEALKSDSQIAELARNLLSDNPGTSKLSDAPKGELLTRLLNRYFGDKGEAYNKRFLKELRSSELTVKLGDAAEAKPISFLSTGNLCKGNYIFARPNPKKTNRKSNCYNL</sequence>
<dbReference type="VEuPathDB" id="TriTrypDB:Tb11.v5.0709"/>
<organism evidence="2">
    <name type="scientific">Trypanosoma brucei</name>
    <dbReference type="NCBI Taxonomy" id="5691"/>
    <lineage>
        <taxon>Eukaryota</taxon>
        <taxon>Discoba</taxon>
        <taxon>Euglenozoa</taxon>
        <taxon>Kinetoplastea</taxon>
        <taxon>Metakinetoplastina</taxon>
        <taxon>Trypanosomatida</taxon>
        <taxon>Trypanosomatidae</taxon>
        <taxon>Trypanosoma</taxon>
    </lineage>
</organism>
<evidence type="ECO:0000256" key="1">
    <source>
        <dbReference type="SAM" id="MobiDB-lite"/>
    </source>
</evidence>
<feature type="non-terminal residue" evidence="2">
    <location>
        <position position="1"/>
    </location>
</feature>
<name>M4SSX2_9TRYP</name>
<dbReference type="AlphaFoldDB" id="M4SSX2"/>
<evidence type="ECO:0000313" key="2">
    <source>
        <dbReference type="EMBL" id="AGH59423.1"/>
    </source>
</evidence>